<dbReference type="Pfam" id="PF13585">
    <property type="entry name" value="CHU_C"/>
    <property type="match status" value="1"/>
</dbReference>
<keyword evidence="2" id="KW-1185">Reference proteome</keyword>
<name>A0ABX4BRV7_FLAFR</name>
<comment type="caution">
    <text evidence="1">The sequence shown here is derived from an EMBL/GenBank/DDBJ whole genome shotgun (WGS) entry which is preliminary data.</text>
</comment>
<evidence type="ECO:0008006" key="3">
    <source>
        <dbReference type="Google" id="ProtNLM"/>
    </source>
</evidence>
<reference evidence="1 2" key="1">
    <citation type="submission" date="2016-11" db="EMBL/GenBank/DDBJ databases">
        <title>Whole genomes of Flavobacteriaceae.</title>
        <authorList>
            <person name="Stine C."/>
            <person name="Li C."/>
            <person name="Tadesse D."/>
        </authorList>
    </citation>
    <scope>NUCLEOTIDE SEQUENCE [LARGE SCALE GENOMIC DNA]</scope>
    <source>
        <strain evidence="1 2">DSM 15937</strain>
    </source>
</reference>
<dbReference type="NCBIfam" id="TIGR01451">
    <property type="entry name" value="B_ant_repeat"/>
    <property type="match status" value="1"/>
</dbReference>
<organism evidence="1 2">
    <name type="scientific">Flavobacterium frigidimaris</name>
    <dbReference type="NCBI Taxonomy" id="262320"/>
    <lineage>
        <taxon>Bacteria</taxon>
        <taxon>Pseudomonadati</taxon>
        <taxon>Bacteroidota</taxon>
        <taxon>Flavobacteriia</taxon>
        <taxon>Flavobacteriales</taxon>
        <taxon>Flavobacteriaceae</taxon>
        <taxon>Flavobacterium</taxon>
    </lineage>
</organism>
<dbReference type="NCBIfam" id="TIGR04131">
    <property type="entry name" value="Bac_Flav_CTERM"/>
    <property type="match status" value="1"/>
</dbReference>
<sequence>MLGQQTFVNFTPRFETSIRGDMMLVGNNIVNRVNATTKETPNDAFTGTTDNNAENMQYIDIDNDPDTFSSSAASLSVPNASRACYKIVYAGLYWSGVYTQASLDNNTVKRSELGNIKFKLANETTYNKIAGTLIYDYYDGTPKNTNGDQVPYAYYSNVTDLLKASKNPEGEYTVANINSARGKLSNGGYAAGWSLFVIYEDPNSSAKYITAYDGFSWIQAGGKPLTYSVSGFKTIPSGNVKVKLAFAALEGDAGTTGDTYSVNLKPVYTTERKTNNFFCSVINDLSGNNLARRPASTNTLGFDAGIINLNNANNAIINNGDKKADLQLTTSGDGYGVYFNAFNVEVIAPQIALTKIVKDTDGNDIGGKNVTLGQQLRYEISIQNKGNDDATSLFITDQLPINVIFDQSKDLLPLPAGIIVKTPYDPITRKIVFEVTDPKLITKNNPTVSTIAFKVQVVPDCRSLSDACSNSIDNQAFATYKGKENANFSIDETAPQGSVNSTDGCAVTPKATNFLVGVDGCQYTENVTLCTDSVDLIPAKGYETYTWYSDAKMTNKIGEGNPFNVTKEGTYYVYNLAKAPCRSISQSFVVTRFKSTSTNPVIPFASEVVTCADNGKPFPNIYLCGGNAKKEIKTSITDASNIVWERFVEGSCTVTTGKNCPNEALTSTGNPNEFCKWEQVGTGSDYSASEKGKYRLTVTYKGGVCFNRFYFDVYKNPLTPTEKHTDIICSTNGSITVEGVPDGYEYAISKDPNGTIGAYQPGNVFPISTPGSYTVHVRQTNVTTFPCDFTVENILIRKRDIDVKTVIKQPLCAGAKGSVDVAANNVNPNYTFVIKQGSTTVQSVGPISQNTAKFDLLAGDYVLTVTTADGCSNDSNIQIVAPDPLTATYDVKSLTACEDGEITINPKGGTSPYFYSVNGQPYVSSDDKITVKSPGGSYSIIVADSNDCTYTIPTFSVNPIAKPTVTINSKNLSCYNAKEGEISMTVTPADSGYTVSYSVAGVAGGAYTSLPTTGLAVGDYKVTVKYAINGVECTDPEQIIKITGPGATLTASAGVAELSGCGPTGNTKQGMVRITNPQGGVPFPAPNLYRYSFDGGDTYITDNFAYINPSTTPLTLYIKDAAGCIFPMSGIILDEKPADPTFSDPVLSYNCKGEGTATVTVNADASPNYNYSYYLGKPDPANPANYIYTLNTNSPSNIFKDIPVGDYKIKVEYNLVSAPTYSNLLKEDFGSGPPTTAPGIASAYCFNDQRVDPPYLCKFPDGTPSQSVEDNAYSVASFFWRGDDKLSNNSGAWFHFKDHTTNPNNLDNTGDPNGRYLLVNVGNAAGKYGILYSKPIVDVIPNQDVIVDFYIGNLLMPSYDSAAPIIRIELIDSNGKVVARDDTGEIAPGLNHPDRKKWVPISIKLNPGANTNLTFVVRSGSEVFNGNDLVIDDIWVRQLPKSCLQDKTLNLKVQSGQAFTAEVTNLNGVKCKDDANGTFSIVAKNFDTTNGFWYTLNGSATTPTWVKSTTSPVVFTDKAAGTYDIRVKYDNSAASCNFTIPTIVTTPDAFVVDANATTATCKVGATVTATAVGGTGSYTLTIKDVNSTFSKTFPSDGILKDIPPGTYIVSGVDANGCKDARDTDLIILDPVKPTAEVVKDSGLCFGTNAKITIKITGGVGKYTYQVSTNGGVTYSASSTPFDGPNFTYIAAAPATYDFLITDSNNCEAIAVSQKIDKAITATANVTAPLTCKTGIAANATIEVKIDGGTAPYTYTVTNKATNAVLVSNGTTAGPSFTYPAATAATYVFEIKDINDCPIKIEKTVNAKEEPTATFKAENVTCFNAGNGYVDITAGNGTAPFTYQFNKTGAFTSTTHYGPLAGSVAGTTYTFIVKDATECTKEYTFQVFQPADIVANASITTPYDCTSNAATITSKVTAGGNTGGFTYDLKNTTVSTTAIVATNTTGIFSGLTVPGTYTVTITDSKSCSKTVAAGTIVAPNPPKGMDITPTAVTCPSNTANAVITNVVNAAGDPVPTAGLEYRIKLPVPPGTTTYQTSNTFNGLAAGITYTFEVRDANKCVYEKTLEIKALPVITVTVKSSNNISCLGSTDGSAVFTVTGMGNNVAYSYKVGTTGPSGTGTSPNAGTSFDITIPNLAAGTHTITVTNTATTCFDTEPVTIAAPLSVLKFDAFVLTPVTCDNKGTATINVSGGWGTYNYTVTQTSPIAGIAIKQTTKLFSNLNAGDYSVLVKDLNGCEISTTFTIAPKVDPVASIDASATDLCAGGAGATITVTPNMQTNYMYSINNGTFKNNGTFTGLIPGEYIVTVKDISTGCSIQLTKQVVANPVVVTDHKITKKLDCSSSQDAVISVTIGDGYPDYRYRVNINGAGFPTAYTAVGTGVSTFTYPASTSGSYVFEILDSKGCKTGFTENVAVKVTPDFTADPIHVKCFGALTGKITVTATPASGTYEYSKDGTAWQASNEFLGIGAGSYTIYVRDTNTKCAVNKPITVNGPAAALTVTSATVTKDLKCGANNASQAAVITVVATGGTPFTVGGPYRYTYNTGNPLTTITLTASNTFTINAPGLVNITVTDANGCTVGSSATVAALTPPSALAFSNPVITCDVTTGNLKVDVTGGKLPLKYEITSYTATAAPTGGLVATNVNANTYTFNGLVAGTYNFTITDDNGCTVKGSKTIDPVVSIQEVGKIDKPVSCAGLSDGRLIFTVSGNTNGTTGYTYSLVGAATGTITTGVSKSGDVITYSGLKSDSYTFSVTNTLTKCEAHETIVLANPNAVNIVSATGPKVFCDRNNTTITVDANGGTGTLYYAVVKGGTTPAPVYPTDYTTAKTFPKNTLVDGLVYDVYVRDANGCPATTTATIVRDDVPTIVDPAVTCFKAGGTPITVTIDGTVYVGSTIQYGIDGVYNTNPIKTISAPGDYVLSVKDNNGCEAKKTLHVNNQLTLTVTPIKDVTCTATLPATINAKVVLSAGGGNSTYTYGYRLGTVGTFTPILPAGTNEFYTSAPGSYYFNVISDDCEAESTVVFEVTNPIKPAANADVTNLSCYQSADGVVTIIPTAGEGPFTYTFNNGTPTTNATFSNLAASTGLGYPYTITDSKGCQSDVAYAKVTEPAQIQFAYTTVDMLCPGPSLGSLTVSAVTTGVGPYTYELRNAVTGSIIVTGQNGITPYKFDNLSYGDFVLTVSDVNGCSNFKDDVKILAPPNELDIDLSTPIVTCADGATIIVEVKPLVVPAIPLYEFGIYNLPTAPFTTSLLPPDTGFPMRHTFKGLTPGVTYTFVVYDPTTNCYYFQKANGPIDPLTSLASVATSVPVACKGTKTGGVNISLSGTTATQVQYEIFFDNSDLSTGVTGTITMPTTVPVKVLGLKTGTYYVKFTEVDGSSLGCTSASLPFVVTESSVALTVSAKSTKNDNCKNNAGQVVATPNGGTGPFKYIINQSATPPLVTAAWSANNANIFNVEAGSYYVWVKDAYDCINFTTVTVDPDPVPVIDKLVIVNKCAAEGAFEVEVSMTTQGVAPYYISVNGSNWTKITGAIPFPYTITGLNSGPVNVIIKDSNDCQDTDNITITPTPIASAKVTKVLNCNPLNAVTDATITITIEKGTPAYSYEVKKGTAGSYVAFTPATTTVAAGVTTITYTVAEADADTYQFRITDVNTCSIVTAPVTVDAIVPTVLATPIEIQPLCNGVAELGSVEIGVTSGEGPFKYSFNGSLFTDQTLYPVVAGPYTYKVRNALGCEVSGSGTLGTPSALAIDAPIIVPLSCGPANAPQSATVTLVALAGSGTAPYKFSFNNSAFDFNPTYTVNEADAGKVIPYGIQDSNGCEVFSSVTIAPLTPPKGFTLTPGLAITCTRATTTATISLVIGGAGTVSYQKISPTFEDNGTDTFAGLLPDVDYVFQVTDANKCTVQKNLRIDNYINIDIKEESTVGITCSTAADGKASFYVSGFGTGIGTYRYEVDGATVAGTHTNPIINLTGLAAGPHDIEVFDSETDCHKLITFTIAAPPAALVLATSVVTPLGCTTFGAVTLTAAGGWGDYTYTLTQPDNTTITNTDGIFKNLIQPGKYDVSVKDANSCTVTVTDSFELLVAPKPTLTIATTSDYCYYNTNSTTLVITAASTSTFPVTFEYSIDNGDTWHTSNTFDKLTPKTYLVKVRDQYGCESAATSTEIKSQLFASVENKKDIFCTGTVNGTIRVSALGGYPDYSYTVTYNGVTSAKIPFGAGFSFVDYPVLAANPGSYVFTVYDSRDCSYPIPAIVMTAPAPVVFTAAPTSAYCAPSQGNISNGSILFTLTSTADPKYTYSIQRTLPTAGPLVTQDTPLFTGLIAGTYAVNVTSGRDCGAPTTVTINDPSLVVATATAGAFTCASPANTLNATVVTVTGVGGAGSGALGDYTYSEDGTHWKTTNKFNVIDNESPQTLTYYVRDANGCIDSDQITVDPFPTLKTPTLTRVTQIACGNSGEEINVQIKGGSTPYNFNYQVSVDGGAFGLPATTVTGNSFTYIAPLAGHIYHLKINDLNTGCFIISDAYTVPLFNTAKVIASPSEMVSCFGNADGKITISITDYKGPYTYQIYNAGIPLLTVPGSGDSATINPFTIPTGLVAGTAYTVSVTETNYPFCTIDSDNVIITQPDVIDLIDFDATVVNQNCRNAGAVITVDPATIKGGSGGFTFAFVPAGTAPLPGDYKADLSKTIVTATTAPLFDAWDVYVKDKNDCPAHVTVNVSLDPMPVITNVTVASQCYSTAGYRIDVAANGVGPLEYSLDGIQFQADNFFTVFSAGDYTVTVRDKNKCEVKATTPVKVLDPLTLRGEVTTMSTCTAADGVITLYAGGGSATTPPSYVYTRDNWNTISLSPVFGGLAPGTYIFKVRDTGTSPTCELQTSIEIEVPRPVTGIVATATPTSCNGYADGSISVEIATSNDNPIYWYSLSGPVVRAKQKSPIFNDLPFGTYTVTVTSGRGCIGTAPSIVVAQPAPIVVAKPNTTQYTCATDTNTALNATITIAPGSVTGGSNSYIRYEFIRDGIQVQNDTRNSFTETDYLGGDYIINVYDTSGCQGSYATVTIDPYVGIADLKIDVTSINCKDDEAIQVTAIATSGTLPTLTYTIVGTDGNPYPLTPSATGLWANLKVGNYKIVVTNPLTGCSIERYHIVNEPNTFKFVASNIKNITCFTDADGAITLTLVDNITTPKDEAGRFSYVITHESGTVQSGATTTTELKLSNLKRGKYTVVATLLDSPFCEVKTEFRIAGPATELEIKASKKDITCVSGNDDGEIRISAQGGWSGDYLYKLDGPVTVDFSTQNIFSGLKAGLYTVSVKDAGGCIDTDQVRLVVPTPIAVTALSDKTLLLCNGDLGATITATLVTGGQGSNYLYTLNTTSVTPVRSTGPQSTPSFAGLGAGTYTVTVTDGYNCSGVSAPITIKEPSEVKPSLIESRKRTCRTDTQLTLSAIGGTPPYTYSSDNVTYSTVPFTTSVSFDVAPGAYKYYVKDANGCVDFVSNEITISAVEPLLANLDVTNAVVLCREDLSGVIVAKASGGLGNYQYILQDGAGNILKGPQSDGRFSDLLAGDYKVVVKSGDCETLPESVKIDQPKEVFSAEFIPTAVKCFGGNDGQIVVIGKGGTGSYKYSISPRNDQYFDSNIFEKLKAGFYTVIATDEHGCYDTELVEVKQPSAPLSIVETPGMTMPEECVGDLNGAFTIDFAGGTPPYMVSLDNLNGTYQLVTGTQHTFENLAGGIHTVFVKDNGNCPQELDVDVPKPVDMNPTAEVSYECVNNTQANMVTITIDASITNLADVDYALDGAGTYQAGNIFTNLAPGNHYVTARHTNGCEMPTASFEIKAYTPLGIKLSAGQPEMNVISVTGTGGAPAYEYSFNGEPFTSSNTYKIYKSGDYVVVVRDQNGCTATITVPMVYIDVCLDNYFTPNGDGVYDTWGPGCTNIYNNLDFSIFDRYGRVIAKYHYGQKWDGRYNGEELPSGDYWYVLKLNDEKDAREFVGHFTLYR</sequence>
<accession>A0ABX4BRV7</accession>
<dbReference type="InterPro" id="IPR026341">
    <property type="entry name" value="T9SS_type_B"/>
</dbReference>
<dbReference type="InterPro" id="IPR025667">
    <property type="entry name" value="SprB_repeat"/>
</dbReference>
<evidence type="ECO:0000313" key="2">
    <source>
        <dbReference type="Proteomes" id="UP000198382"/>
    </source>
</evidence>
<evidence type="ECO:0000313" key="1">
    <source>
        <dbReference type="EMBL" id="OXA79362.1"/>
    </source>
</evidence>
<dbReference type="Pfam" id="PF13573">
    <property type="entry name" value="SprB"/>
    <property type="match status" value="8"/>
</dbReference>
<gene>
    <name evidence="1" type="ORF">B0A65_10430</name>
</gene>
<protein>
    <recommendedName>
        <fullName evidence="3">Gliding motility-associated C-terminal domain-containing protein</fullName>
    </recommendedName>
</protein>
<dbReference type="EMBL" id="MUGV01000017">
    <property type="protein sequence ID" value="OXA79362.1"/>
    <property type="molecule type" value="Genomic_DNA"/>
</dbReference>
<dbReference type="Proteomes" id="UP000198382">
    <property type="component" value="Unassembled WGS sequence"/>
</dbReference>
<dbReference type="InterPro" id="IPR047589">
    <property type="entry name" value="DUF11_rpt"/>
</dbReference>
<dbReference type="Gene3D" id="2.60.40.740">
    <property type="match status" value="1"/>
</dbReference>
<proteinExistence type="predicted"/>